<dbReference type="EMBL" id="JBJKBG010000008">
    <property type="protein sequence ID" value="KAL3727184.1"/>
    <property type="molecule type" value="Genomic_DNA"/>
</dbReference>
<dbReference type="PANTHER" id="PTHR33059">
    <property type="entry name" value="FCS-LIKE ZINC FINGER 5"/>
    <property type="match status" value="1"/>
</dbReference>
<comment type="subcellular location">
    <subcellularLocation>
        <location evidence="1">Cytoplasm</location>
    </subcellularLocation>
</comment>
<keyword evidence="10" id="KW-1185">Reference proteome</keyword>
<protein>
    <recommendedName>
        <fullName evidence="8">FLZ-type domain-containing protein</fullName>
    </recommendedName>
</protein>
<dbReference type="Pfam" id="PF04570">
    <property type="entry name" value="zf-FLZ"/>
    <property type="match status" value="1"/>
</dbReference>
<dbReference type="GO" id="GO:0008270">
    <property type="term" value="F:zinc ion binding"/>
    <property type="evidence" value="ECO:0007669"/>
    <property type="project" value="UniProtKB-KW"/>
</dbReference>
<reference evidence="9 10" key="1">
    <citation type="submission" date="2024-11" db="EMBL/GenBank/DDBJ databases">
        <title>Chromosome-level genome assembly of Eucalyptus globulus Labill. provides insights into its genome evolution.</title>
        <authorList>
            <person name="Li X."/>
        </authorList>
    </citation>
    <scope>NUCLEOTIDE SEQUENCE [LARGE SCALE GENOMIC DNA]</scope>
    <source>
        <strain evidence="9">CL2024</strain>
        <tissue evidence="9">Fresh tender leaves</tissue>
    </source>
</reference>
<evidence type="ECO:0000256" key="3">
    <source>
        <dbReference type="ARBA" id="ARBA00022490"/>
    </source>
</evidence>
<evidence type="ECO:0000256" key="6">
    <source>
        <dbReference type="PROSITE-ProRule" id="PRU01131"/>
    </source>
</evidence>
<dbReference type="Proteomes" id="UP001634007">
    <property type="component" value="Unassembled WGS sequence"/>
</dbReference>
<feature type="compositionally biased region" description="Basic and acidic residues" evidence="7">
    <location>
        <begin position="88"/>
        <end position="98"/>
    </location>
</feature>
<feature type="region of interest" description="Disordered" evidence="7">
    <location>
        <begin position="1"/>
        <end position="30"/>
    </location>
</feature>
<evidence type="ECO:0000256" key="1">
    <source>
        <dbReference type="ARBA" id="ARBA00004496"/>
    </source>
</evidence>
<keyword evidence="4" id="KW-0479">Metal-binding</keyword>
<dbReference type="InterPro" id="IPR007650">
    <property type="entry name" value="Zf-FLZ_dom"/>
</dbReference>
<dbReference type="PANTHER" id="PTHR33059:SF4">
    <property type="entry name" value="FCS-LIKE ZINC FINGER 5"/>
    <property type="match status" value="1"/>
</dbReference>
<evidence type="ECO:0000256" key="4">
    <source>
        <dbReference type="ARBA" id="ARBA00022723"/>
    </source>
</evidence>
<feature type="region of interest" description="Disordered" evidence="7">
    <location>
        <begin position="60"/>
        <end position="98"/>
    </location>
</feature>
<evidence type="ECO:0000313" key="9">
    <source>
        <dbReference type="EMBL" id="KAL3727184.1"/>
    </source>
</evidence>
<comment type="similarity">
    <text evidence="2">Belongs to the FLZ family.</text>
</comment>
<name>A0ABD3JLF4_EUCGL</name>
<evidence type="ECO:0000256" key="2">
    <source>
        <dbReference type="ARBA" id="ARBA00009374"/>
    </source>
</evidence>
<proteinExistence type="inferred from homology"/>
<comment type="caution">
    <text evidence="9">The sequence shown here is derived from an EMBL/GenBank/DDBJ whole genome shotgun (WGS) entry which is preliminary data.</text>
</comment>
<feature type="zinc finger region" description="FLZ-type" evidence="6">
    <location>
        <begin position="109"/>
        <end position="154"/>
    </location>
</feature>
<sequence>MLSPRHHVIDVEQSESVGESGTRPAAESTLAEKFLDQRAIAGREQDPNLNVEELVVKSNVDPTRDGGRPGLAPKFFIGTPDDTPEGDTNIRRNSTIDDPHFHRVGYSGEILENCSWCKRKLPENADLYMYGYDLGAYCSVDCRSKRMAVDGRDRIKDKQCSRCHLL</sequence>
<accession>A0ABD3JLF4</accession>
<organism evidence="9 10">
    <name type="scientific">Eucalyptus globulus</name>
    <name type="common">Tasmanian blue gum</name>
    <dbReference type="NCBI Taxonomy" id="34317"/>
    <lineage>
        <taxon>Eukaryota</taxon>
        <taxon>Viridiplantae</taxon>
        <taxon>Streptophyta</taxon>
        <taxon>Embryophyta</taxon>
        <taxon>Tracheophyta</taxon>
        <taxon>Spermatophyta</taxon>
        <taxon>Magnoliopsida</taxon>
        <taxon>eudicotyledons</taxon>
        <taxon>Gunneridae</taxon>
        <taxon>Pentapetalae</taxon>
        <taxon>rosids</taxon>
        <taxon>malvids</taxon>
        <taxon>Myrtales</taxon>
        <taxon>Myrtaceae</taxon>
        <taxon>Myrtoideae</taxon>
        <taxon>Eucalypteae</taxon>
        <taxon>Eucalyptus</taxon>
    </lineage>
</organism>
<evidence type="ECO:0000256" key="7">
    <source>
        <dbReference type="SAM" id="MobiDB-lite"/>
    </source>
</evidence>
<keyword evidence="5" id="KW-0862">Zinc</keyword>
<gene>
    <name evidence="9" type="ORF">ACJRO7_032002</name>
</gene>
<evidence type="ECO:0000313" key="10">
    <source>
        <dbReference type="Proteomes" id="UP001634007"/>
    </source>
</evidence>
<evidence type="ECO:0000259" key="8">
    <source>
        <dbReference type="PROSITE" id="PS51795"/>
    </source>
</evidence>
<dbReference type="PROSITE" id="PS51795">
    <property type="entry name" value="ZF_FLZ"/>
    <property type="match status" value="1"/>
</dbReference>
<feature type="domain" description="FLZ-type" evidence="8">
    <location>
        <begin position="109"/>
        <end position="154"/>
    </location>
</feature>
<evidence type="ECO:0000256" key="5">
    <source>
        <dbReference type="ARBA" id="ARBA00022771"/>
    </source>
</evidence>
<keyword evidence="3" id="KW-0963">Cytoplasm</keyword>
<dbReference type="GO" id="GO:0005737">
    <property type="term" value="C:cytoplasm"/>
    <property type="evidence" value="ECO:0007669"/>
    <property type="project" value="UniProtKB-SubCell"/>
</dbReference>
<dbReference type="AlphaFoldDB" id="A0ABD3JLF4"/>
<keyword evidence="5" id="KW-0863">Zinc-finger</keyword>